<evidence type="ECO:0000313" key="2">
    <source>
        <dbReference type="Proteomes" id="UP001153331"/>
    </source>
</evidence>
<name>A0ACC2I6Y4_9PLEO</name>
<keyword evidence="2" id="KW-1185">Reference proteome</keyword>
<organism evidence="1 2">
    <name type="scientific">Boeremia exigua</name>
    <dbReference type="NCBI Taxonomy" id="749465"/>
    <lineage>
        <taxon>Eukaryota</taxon>
        <taxon>Fungi</taxon>
        <taxon>Dikarya</taxon>
        <taxon>Ascomycota</taxon>
        <taxon>Pezizomycotina</taxon>
        <taxon>Dothideomycetes</taxon>
        <taxon>Pleosporomycetidae</taxon>
        <taxon>Pleosporales</taxon>
        <taxon>Pleosporineae</taxon>
        <taxon>Didymellaceae</taxon>
        <taxon>Boeremia</taxon>
    </lineage>
</organism>
<reference evidence="1" key="1">
    <citation type="submission" date="2022-11" db="EMBL/GenBank/DDBJ databases">
        <title>Genome Sequence of Boeremia exigua.</title>
        <authorList>
            <person name="Buettner E."/>
        </authorList>
    </citation>
    <scope>NUCLEOTIDE SEQUENCE</scope>
    <source>
        <strain evidence="1">CU02</strain>
    </source>
</reference>
<gene>
    <name evidence="1" type="ORF">OPT61_g6359</name>
</gene>
<sequence>MCKFWRRELWFDHNRSGSYLFREHLEDPSCSISIWLWTEDGYGLTGASRLLWAFKCGNVLGSKRQVRYATRDDAVVRAQDLSPERMLKKGREWVATCCDSHKHCGIKNDGEEHFLPTRLLDVGVLGQQSVRLVSSEQIRETDGTSYVTLSYCRGDLGNIGGLTEINLAEHNILVDSLPLTIQDAVKVTQACGIRYLWVDALCITQTEMESHWQRELADMGKIYKHSVFTIAASGARTISDGLFSCMAAACWPVQNFHIPLQENPKKWDKGFNFDAIMPDWTASVERSPLSTRGWVLQERILAAKTLFWTEEGVFWQCNELMTSIYGPMEARTQTNYPTLQDIAAKIKDPERHQDNVMAWTALVEKYTHKVLSVSTDRLPAITGLATDLSMLSGVKYSMGVFANNIQQELSWVASLGSEATVQPGARLPDIPSWSWGSSDQAIVFRNPPSLRHKMGHAELVTELTLNGRCVNARACIGSVRVLKSIQASPECDSGSRVFSQPSYTFERSSRQSNCRPTSQGITARIFFDTALDALPGEGGTVLCIWWSQWTQAPDLHDPGSDRVEAIETPAVAPVDSEENPFRTAGGWYQVKGDDLPKEDGESEDVVKVTGALVVAPVEGEENTYRRRGWLEVEGDDELLEEEWEPRNITLV</sequence>
<protein>
    <submittedName>
        <fullName evidence="1">Uncharacterized protein</fullName>
    </submittedName>
</protein>
<proteinExistence type="predicted"/>
<dbReference type="EMBL" id="JAPHNI010000453">
    <property type="protein sequence ID" value="KAJ8110922.1"/>
    <property type="molecule type" value="Genomic_DNA"/>
</dbReference>
<accession>A0ACC2I6Y4</accession>
<evidence type="ECO:0000313" key="1">
    <source>
        <dbReference type="EMBL" id="KAJ8110922.1"/>
    </source>
</evidence>
<dbReference type="Proteomes" id="UP001153331">
    <property type="component" value="Unassembled WGS sequence"/>
</dbReference>
<comment type="caution">
    <text evidence="1">The sequence shown here is derived from an EMBL/GenBank/DDBJ whole genome shotgun (WGS) entry which is preliminary data.</text>
</comment>